<dbReference type="SUPFAM" id="SSF51126">
    <property type="entry name" value="Pectin lyase-like"/>
    <property type="match status" value="1"/>
</dbReference>
<gene>
    <name evidence="2" type="ORF">ACFPYJ_00870</name>
</gene>
<evidence type="ECO:0008006" key="4">
    <source>
        <dbReference type="Google" id="ProtNLM"/>
    </source>
</evidence>
<accession>A0ABW0VQW1</accession>
<evidence type="ECO:0000313" key="3">
    <source>
        <dbReference type="Proteomes" id="UP001596047"/>
    </source>
</evidence>
<feature type="chain" id="PRO_5046046271" description="Fibronectin type-III domain-containing protein" evidence="1">
    <location>
        <begin position="28"/>
        <end position="1169"/>
    </location>
</feature>
<dbReference type="Gene3D" id="2.160.20.10">
    <property type="entry name" value="Single-stranded right-handed beta-helix, Pectin lyase-like"/>
    <property type="match status" value="1"/>
</dbReference>
<feature type="signal peptide" evidence="1">
    <location>
        <begin position="1"/>
        <end position="27"/>
    </location>
</feature>
<sequence length="1169" mass="124883">MKNQGKRLVSTIIALIMLFSLACSAWAESNSLTSGKSKRITPLGFSSNVRASDTFSFKTSSAKDKLNITSGSVPDYISINDGTKNINLSNAKISLLKGTDGTAYSITNLPTVDKAKSYTLKISKSKNSLDKIAFKPANSSNTDLKVLHNAIHISSIDNANSSIYMIPQYNVEQLLAEIDSTDNSIQNYSVTDSSGSEKRLSDEIVNNDILTVVAEDRTSKKFTIHISTLKANLQQYTVGQTQDIILEYSINRTTPERKYLYGTLTFNLPDGITASSTDTFDLIGRGFVQLNDAAIASAKDYNHSGRNWVRDINSNEDLRTKVEITNGGKTVSIKNTDFSAYNGVDVILVLKNKTIPSQGGTFSATFSGKAYSGTPREVDYTETGTTNFNVTSNVTNLVRKADDVSYNTPTTVVLEADSINKQASVYASLDKGLTWVNTGAVLNSQQAILTNLLPDTNYYFKLVTSDGSSNMVSYYSGIYDVTNFGAVADATVTDSAGDIIRYTGTDNSAAINAAIVAASKNGGGTVYFKGNSNFASNSIHLRSNVYLYFDKNSQLIALDNIDSREDSLNYPFALGQDDGHGYWEDALMWGVRVENIKILGNSAKFYGNMNLYTGYSSPYVPGKGTKTISLKLSKNIVIGGTDEDNVLTFEQGGWFSINSTGCDNIRVQNMLLPNSTSGRQRDTFNFMQNNDASAYNVTTLKSSNDVAKLGSDFSLGFVRHVSNINIEKIVAGDIAGGNVFQLGSETVGDIENITAKNLSLTTNANKTGVAIWVNDGSNVSNVVLSDLDLENTSGGIAFGVSPRFESSGFDEDGIFQTSRLPLGIRRPGSISNVTVDGAVLSKNAGGDGAFPIVIQGYKRFPSTGSAGQVDVGSVGTIVDGETYPVSNITFKNLDLTASFNPAKTASMPVLSNTTKVIAEAKNGGNYRTSSYANASLFPAYGILMKYVDNVTIQDSSIKYEDALRNDRFAIVIDNGTDVNLSNLDILQGGLIGSAIQVRGTSSYNFSNIGVKTFNKNYKTQTATVYPNANGNSNFDSSVEANLSQSYVFPSIVSDTAVDIAYTSTHINSVSGSAIDIKVGTTVGDVLGELISLNGVQTISVIDGSGNAVASTVVITTGNSLKVISADGTKTTSLPFTIDGAVQANLLQSYGFPIITSGTDVDRGSLPDAA</sequence>
<comment type="caution">
    <text evidence="2">The sequence shown here is derived from an EMBL/GenBank/DDBJ whole genome shotgun (WGS) entry which is preliminary data.</text>
</comment>
<reference evidence="3" key="1">
    <citation type="journal article" date="2019" name="Int. J. Syst. Evol. Microbiol.">
        <title>The Global Catalogue of Microorganisms (GCM) 10K type strain sequencing project: providing services to taxonomists for standard genome sequencing and annotation.</title>
        <authorList>
            <consortium name="The Broad Institute Genomics Platform"/>
            <consortium name="The Broad Institute Genome Sequencing Center for Infectious Disease"/>
            <person name="Wu L."/>
            <person name="Ma J."/>
        </authorList>
    </citation>
    <scope>NUCLEOTIDE SEQUENCE [LARGE SCALE GENOMIC DNA]</scope>
    <source>
        <strain evidence="3">CGMCC 1.3240</strain>
    </source>
</reference>
<dbReference type="InterPro" id="IPR038480">
    <property type="entry name" value="YuaB-like_sf"/>
</dbReference>
<dbReference type="InterPro" id="IPR051801">
    <property type="entry name" value="GH28_Enzymes"/>
</dbReference>
<evidence type="ECO:0000256" key="1">
    <source>
        <dbReference type="SAM" id="SignalP"/>
    </source>
</evidence>
<dbReference type="PANTHER" id="PTHR31339">
    <property type="entry name" value="PECTIN LYASE-RELATED"/>
    <property type="match status" value="1"/>
</dbReference>
<dbReference type="RefSeq" id="WP_379186135.1">
    <property type="nucleotide sequence ID" value="NZ_JBHSOW010000005.1"/>
</dbReference>
<name>A0ABW0VQW1_9BACL</name>
<dbReference type="Gene3D" id="2.60.40.3490">
    <property type="match status" value="1"/>
</dbReference>
<organism evidence="2 3">
    <name type="scientific">Paenibacillus solisilvae</name>
    <dbReference type="NCBI Taxonomy" id="2486751"/>
    <lineage>
        <taxon>Bacteria</taxon>
        <taxon>Bacillati</taxon>
        <taxon>Bacillota</taxon>
        <taxon>Bacilli</taxon>
        <taxon>Bacillales</taxon>
        <taxon>Paenibacillaceae</taxon>
        <taxon>Paenibacillus</taxon>
    </lineage>
</organism>
<dbReference type="PANTHER" id="PTHR31339:SF9">
    <property type="entry name" value="PLASMIN AND FIBRONECTIN-BINDING PROTEIN A"/>
    <property type="match status" value="1"/>
</dbReference>
<keyword evidence="3" id="KW-1185">Reference proteome</keyword>
<dbReference type="EMBL" id="JBHSOW010000005">
    <property type="protein sequence ID" value="MFC5647688.1"/>
    <property type="molecule type" value="Genomic_DNA"/>
</dbReference>
<dbReference type="InterPro" id="IPR011050">
    <property type="entry name" value="Pectin_lyase_fold/virulence"/>
</dbReference>
<keyword evidence="1" id="KW-0732">Signal</keyword>
<dbReference type="PROSITE" id="PS51257">
    <property type="entry name" value="PROKAR_LIPOPROTEIN"/>
    <property type="match status" value="1"/>
</dbReference>
<evidence type="ECO:0000313" key="2">
    <source>
        <dbReference type="EMBL" id="MFC5647688.1"/>
    </source>
</evidence>
<dbReference type="InterPro" id="IPR012334">
    <property type="entry name" value="Pectin_lyas_fold"/>
</dbReference>
<dbReference type="Proteomes" id="UP001596047">
    <property type="component" value="Unassembled WGS sequence"/>
</dbReference>
<protein>
    <recommendedName>
        <fullName evidence="4">Fibronectin type-III domain-containing protein</fullName>
    </recommendedName>
</protein>
<proteinExistence type="predicted"/>